<keyword evidence="1" id="KW-0732">Signal</keyword>
<name>A0A3R6WZ64_APHAT</name>
<evidence type="ECO:0000313" key="2">
    <source>
        <dbReference type="EMBL" id="RHZ03835.1"/>
    </source>
</evidence>
<dbReference type="Proteomes" id="UP000285430">
    <property type="component" value="Unassembled WGS sequence"/>
</dbReference>
<organism evidence="2 3">
    <name type="scientific">Aphanomyces astaci</name>
    <name type="common">Crayfish plague agent</name>
    <dbReference type="NCBI Taxonomy" id="112090"/>
    <lineage>
        <taxon>Eukaryota</taxon>
        <taxon>Sar</taxon>
        <taxon>Stramenopiles</taxon>
        <taxon>Oomycota</taxon>
        <taxon>Saprolegniomycetes</taxon>
        <taxon>Saprolegniales</taxon>
        <taxon>Verrucalvaceae</taxon>
        <taxon>Aphanomyces</taxon>
    </lineage>
</organism>
<gene>
    <name evidence="2" type="ORF">DYB37_013999</name>
</gene>
<evidence type="ECO:0000313" key="3">
    <source>
        <dbReference type="Proteomes" id="UP000285430"/>
    </source>
</evidence>
<comment type="caution">
    <text evidence="2">The sequence shown here is derived from an EMBL/GenBank/DDBJ whole genome shotgun (WGS) entry which is preliminary data.</text>
</comment>
<sequence length="221" mass="24494">MKFLAALVLATATSVVANVVLNNPAPVLEGVSIYSNEKWAVGFRTPALGTDEVVLRTTRTRRPPRITRKRSPSLGYFKFAVSTYENIAANASMFLQLELCPSVNDIFTRIFLLDLPDCTEPTASSRIHIDNNGGGVDFRWFPDPYIVVAPNTRYWFALGSTSETSHKLPTWLYGTKDFSTANNSTGDVRVAHLKGDGDSWTLLPLYENRVPSLLVVSTYTN</sequence>
<protein>
    <submittedName>
        <fullName evidence="2">Uncharacterized protein</fullName>
    </submittedName>
</protein>
<accession>A0A3R6WZ64</accession>
<dbReference type="EMBL" id="QUTH01007834">
    <property type="protein sequence ID" value="RHZ03835.1"/>
    <property type="molecule type" value="Genomic_DNA"/>
</dbReference>
<proteinExistence type="predicted"/>
<feature type="chain" id="PRO_5018670552" evidence="1">
    <location>
        <begin position="18"/>
        <end position="221"/>
    </location>
</feature>
<reference evidence="2 3" key="1">
    <citation type="submission" date="2018-08" db="EMBL/GenBank/DDBJ databases">
        <title>Aphanomyces genome sequencing and annotation.</title>
        <authorList>
            <person name="Minardi D."/>
            <person name="Oidtmann B."/>
            <person name="Van Der Giezen M."/>
            <person name="Studholme D.J."/>
        </authorList>
    </citation>
    <scope>NUCLEOTIDE SEQUENCE [LARGE SCALE GENOMIC DNA]</scope>
    <source>
        <strain evidence="2 3">Da</strain>
    </source>
</reference>
<dbReference type="VEuPathDB" id="FungiDB:H257_15737"/>
<feature type="signal peptide" evidence="1">
    <location>
        <begin position="1"/>
        <end position="17"/>
    </location>
</feature>
<evidence type="ECO:0000256" key="1">
    <source>
        <dbReference type="SAM" id="SignalP"/>
    </source>
</evidence>
<dbReference type="AlphaFoldDB" id="A0A3R6WZ64"/>